<name>A0A4R3KK29_9BACI</name>
<dbReference type="Proteomes" id="UP000295788">
    <property type="component" value="Unassembled WGS sequence"/>
</dbReference>
<accession>A0A4R3KK29</accession>
<dbReference type="InterPro" id="IPR019988">
    <property type="entry name" value="GTP-bd_ribosome_bgen_YqeH"/>
</dbReference>
<dbReference type="PROSITE" id="PS51721">
    <property type="entry name" value="G_CP"/>
    <property type="match status" value="1"/>
</dbReference>
<dbReference type="RefSeq" id="WP_132767188.1">
    <property type="nucleotide sequence ID" value="NZ_SMAB01000003.1"/>
</dbReference>
<evidence type="ECO:0000313" key="3">
    <source>
        <dbReference type="Proteomes" id="UP000295788"/>
    </source>
</evidence>
<dbReference type="EMBL" id="SMAB01000003">
    <property type="protein sequence ID" value="TCS83787.1"/>
    <property type="molecule type" value="Genomic_DNA"/>
</dbReference>
<gene>
    <name evidence="2" type="ORF">EDD72_103111</name>
</gene>
<dbReference type="CDD" id="cd01855">
    <property type="entry name" value="YqeH"/>
    <property type="match status" value="1"/>
</dbReference>
<proteinExistence type="predicted"/>
<dbReference type="InterPro" id="IPR030378">
    <property type="entry name" value="G_CP_dom"/>
</dbReference>
<dbReference type="InterPro" id="IPR048422">
    <property type="entry name" value="NOA1/YqeH-like_C"/>
</dbReference>
<dbReference type="PANTHER" id="PTHR46434:SF1">
    <property type="entry name" value="GENETIC INTERACTOR OF PROHIBITINS 3, MITOCHONDRIAL"/>
    <property type="match status" value="1"/>
</dbReference>
<dbReference type="SUPFAM" id="SSF52540">
    <property type="entry name" value="P-loop containing nucleoside triphosphate hydrolases"/>
    <property type="match status" value="1"/>
</dbReference>
<dbReference type="Gene3D" id="3.40.50.300">
    <property type="entry name" value="P-loop containing nucleotide triphosphate hydrolases"/>
    <property type="match status" value="1"/>
</dbReference>
<dbReference type="Pfam" id="PF21516">
    <property type="entry name" value="YqeH-like_C"/>
    <property type="match status" value="1"/>
</dbReference>
<sequence length="370" mass="41851">MTEIKYCEGCGATLQTTDPTKVGYIPPSALEKEHKICQRCFRIKNYNEVIPLQMDEDEFLEILHSIGNTDSFVVQIVDLFDIDGTLIAGLPRFIGKNPYILVANKIDLFPKSVNHQKIKHWLKKYVNEHGLYPEEIFLVSAEKNIGLLDVIRYLEREKGKRDVFVVGATNVGKSSFINRIISIIKGKHEHFALTTSRYPGTTLNVVRIPFIDGTDMIDTPGIVNHKRFSEWVDPKSLKAIIPNKTVKPKVYQLKGDQTLFWGGLARIDQVGETKNNFVCYLANAIPIHRTKRVNADEIYQKHLGELLQPPTLKEANQLPPLTKHSFRFTGRNKVDIVISGLGWVAVDGEPTTIDIYVPKGIGVHLREALI</sequence>
<keyword evidence="3" id="KW-1185">Reference proteome</keyword>
<dbReference type="AlphaFoldDB" id="A0A4R3KK29"/>
<evidence type="ECO:0000313" key="2">
    <source>
        <dbReference type="EMBL" id="TCS83787.1"/>
    </source>
</evidence>
<dbReference type="InterPro" id="IPR006073">
    <property type="entry name" value="GTP-bd"/>
</dbReference>
<dbReference type="Pfam" id="PF01926">
    <property type="entry name" value="MMR_HSR1"/>
    <property type="match status" value="1"/>
</dbReference>
<reference evidence="2 3" key="1">
    <citation type="submission" date="2019-03" db="EMBL/GenBank/DDBJ databases">
        <title>Genomic Encyclopedia of Type Strains, Phase IV (KMG-IV): sequencing the most valuable type-strain genomes for metagenomic binning, comparative biology and taxonomic classification.</title>
        <authorList>
            <person name="Goeker M."/>
        </authorList>
    </citation>
    <scope>NUCLEOTIDE SEQUENCE [LARGE SCALE GENOMIC DNA]</scope>
    <source>
        <strain evidence="2 3">DSM 23802</strain>
    </source>
</reference>
<dbReference type="InterPro" id="IPR050896">
    <property type="entry name" value="Mito_lipid_metab_GTPase"/>
</dbReference>
<evidence type="ECO:0000259" key="1">
    <source>
        <dbReference type="PROSITE" id="PS51721"/>
    </source>
</evidence>
<protein>
    <recommendedName>
        <fullName evidence="1">CP-type G domain-containing protein</fullName>
    </recommendedName>
</protein>
<dbReference type="OrthoDB" id="9773841at2"/>
<feature type="domain" description="CP-type G" evidence="1">
    <location>
        <begin position="60"/>
        <end position="225"/>
    </location>
</feature>
<comment type="caution">
    <text evidence="2">The sequence shown here is derived from an EMBL/GenBank/DDBJ whole genome shotgun (WGS) entry which is preliminary data.</text>
</comment>
<organism evidence="2 3">
    <name type="scientific">Tepidibacillus fermentans</name>
    <dbReference type="NCBI Taxonomy" id="1281767"/>
    <lineage>
        <taxon>Bacteria</taxon>
        <taxon>Bacillati</taxon>
        <taxon>Bacillota</taxon>
        <taxon>Bacilli</taxon>
        <taxon>Bacillales</taxon>
        <taxon>Bacillaceae</taxon>
        <taxon>Tepidibacillus</taxon>
    </lineage>
</organism>
<dbReference type="GO" id="GO:0005525">
    <property type="term" value="F:GTP binding"/>
    <property type="evidence" value="ECO:0007669"/>
    <property type="project" value="InterPro"/>
</dbReference>
<dbReference type="PANTHER" id="PTHR46434">
    <property type="entry name" value="GENETIC INTERACTOR OF PROHIBITINS 3, MITOCHONDRIAL"/>
    <property type="match status" value="1"/>
</dbReference>
<dbReference type="InterPro" id="IPR027417">
    <property type="entry name" value="P-loop_NTPase"/>
</dbReference>
<dbReference type="NCBIfam" id="TIGR03597">
    <property type="entry name" value="GTPase_YqeH"/>
    <property type="match status" value="1"/>
</dbReference>